<feature type="signal peptide" evidence="7">
    <location>
        <begin position="1"/>
        <end position="20"/>
    </location>
</feature>
<dbReference type="PANTHER" id="PTHR11040">
    <property type="entry name" value="ZINC/IRON TRANSPORTER"/>
    <property type="match status" value="1"/>
</dbReference>
<accession>A0A0G4J6U0</accession>
<protein>
    <recommendedName>
        <fullName evidence="12">Zinc/iron permease</fullName>
    </recommendedName>
</protein>
<feature type="transmembrane region" description="Helical" evidence="6">
    <location>
        <begin position="36"/>
        <end position="53"/>
    </location>
</feature>
<comment type="subcellular location">
    <subcellularLocation>
        <location evidence="1">Membrane</location>
        <topology evidence="1">Multi-pass membrane protein</topology>
    </subcellularLocation>
</comment>
<evidence type="ECO:0000256" key="3">
    <source>
        <dbReference type="ARBA" id="ARBA00022989"/>
    </source>
</evidence>
<dbReference type="OrthoDB" id="262547at2759"/>
<sequence>MQHIVLRALLLAVVASSTNAVGAIATFVVRKGDHKLLARMLGLSTGVMVYVALMDVIRESEAAFRKDFDKTMAAIWSSGCFFIGMVAIHVSGILMRVLTNLMRQRDAPPSPSRSASMRTLPGDDVTETPHNVDVRVQIVTRVNEKAVVCCEEEGDDDDFAGGKQLAEAKISWKTIIAVLRIAMHNIPEGITTYIVAIHVPPMGIPLAVAIAVHNVPEGLCIALPIYFQTGSRVKAFIWAVLTGFIQVLGAFIAFCLPTSLYTDFFFGVVTGVAAGMMMYVAFFDILHKARRHDPKDEWTTKFIFLGMLIMAVSLTMLISERERYEN</sequence>
<proteinExistence type="predicted"/>
<geneLocation type="mitochondrion" evidence="9"/>
<evidence type="ECO:0000256" key="7">
    <source>
        <dbReference type="SAM" id="SignalP"/>
    </source>
</evidence>
<keyword evidence="4 6" id="KW-0472">Membrane</keyword>
<evidence type="ECO:0000256" key="5">
    <source>
        <dbReference type="SAM" id="MobiDB-lite"/>
    </source>
</evidence>
<dbReference type="InterPro" id="IPR003689">
    <property type="entry name" value="ZIP"/>
</dbReference>
<feature type="chain" id="PRO_5036293217" description="Zinc/iron permease" evidence="7">
    <location>
        <begin position="21"/>
        <end position="326"/>
    </location>
</feature>
<evidence type="ECO:0000256" key="4">
    <source>
        <dbReference type="ARBA" id="ARBA00023136"/>
    </source>
</evidence>
<evidence type="ECO:0008006" key="12">
    <source>
        <dbReference type="Google" id="ProtNLM"/>
    </source>
</evidence>
<keyword evidence="2 6" id="KW-0812">Transmembrane</keyword>
<evidence type="ECO:0000313" key="10">
    <source>
        <dbReference type="Proteomes" id="UP000039324"/>
    </source>
</evidence>
<dbReference type="PANTHER" id="PTHR11040:SF205">
    <property type="entry name" value="ZINC TRANSPORTER ZUPT"/>
    <property type="match status" value="1"/>
</dbReference>
<feature type="transmembrane region" description="Helical" evidence="6">
    <location>
        <begin position="73"/>
        <end position="95"/>
    </location>
</feature>
<evidence type="ECO:0000256" key="1">
    <source>
        <dbReference type="ARBA" id="ARBA00004141"/>
    </source>
</evidence>
<keyword evidence="10" id="KW-1185">Reference proteome</keyword>
<keyword evidence="9" id="KW-0496">Mitochondrion</keyword>
<feature type="transmembrane region" description="Helical" evidence="6">
    <location>
        <begin position="6"/>
        <end position="29"/>
    </location>
</feature>
<feature type="region of interest" description="Disordered" evidence="5">
    <location>
        <begin position="105"/>
        <end position="126"/>
    </location>
</feature>
<dbReference type="GO" id="GO:0016020">
    <property type="term" value="C:membrane"/>
    <property type="evidence" value="ECO:0007669"/>
    <property type="project" value="UniProtKB-SubCell"/>
</dbReference>
<evidence type="ECO:0000313" key="8">
    <source>
        <dbReference type="EMBL" id="CEP03222.1"/>
    </source>
</evidence>
<dbReference type="Pfam" id="PF02535">
    <property type="entry name" value="Zip"/>
    <property type="match status" value="1"/>
</dbReference>
<dbReference type="GO" id="GO:0005385">
    <property type="term" value="F:zinc ion transmembrane transporter activity"/>
    <property type="evidence" value="ECO:0007669"/>
    <property type="project" value="TreeGrafter"/>
</dbReference>
<keyword evidence="7" id="KW-0732">Signal</keyword>
<evidence type="ECO:0000313" key="11">
    <source>
        <dbReference type="Proteomes" id="UP000290189"/>
    </source>
</evidence>
<organism evidence="8 10">
    <name type="scientific">Plasmodiophora brassicae</name>
    <name type="common">Clubroot disease agent</name>
    <dbReference type="NCBI Taxonomy" id="37360"/>
    <lineage>
        <taxon>Eukaryota</taxon>
        <taxon>Sar</taxon>
        <taxon>Rhizaria</taxon>
        <taxon>Endomyxa</taxon>
        <taxon>Phytomyxea</taxon>
        <taxon>Plasmodiophorida</taxon>
        <taxon>Plasmodiophoridae</taxon>
        <taxon>Plasmodiophora</taxon>
    </lineage>
</organism>
<name>A0A0G4J6U0_PLABS</name>
<reference evidence="9 11" key="2">
    <citation type="submission" date="2018-03" db="EMBL/GenBank/DDBJ databases">
        <authorList>
            <person name="Fogelqvist J."/>
        </authorList>
    </citation>
    <scope>NUCLEOTIDE SEQUENCE [LARGE SCALE GENOMIC DNA]</scope>
</reference>
<feature type="transmembrane region" description="Helical" evidence="6">
    <location>
        <begin position="265"/>
        <end position="286"/>
    </location>
</feature>
<reference evidence="8 10" key="1">
    <citation type="submission" date="2015-02" db="EMBL/GenBank/DDBJ databases">
        <authorList>
            <person name="Chooi Y.-H."/>
        </authorList>
    </citation>
    <scope>NUCLEOTIDE SEQUENCE [LARGE SCALE GENOMIC DNA]</scope>
    <source>
        <strain evidence="8">E3</strain>
    </source>
</reference>
<dbReference type="EMBL" id="CDSF01000144">
    <property type="protein sequence ID" value="CEP03222.1"/>
    <property type="molecule type" value="Genomic_DNA"/>
</dbReference>
<feature type="transmembrane region" description="Helical" evidence="6">
    <location>
        <begin position="298"/>
        <end position="318"/>
    </location>
</feature>
<evidence type="ECO:0000256" key="6">
    <source>
        <dbReference type="SAM" id="Phobius"/>
    </source>
</evidence>
<dbReference type="Proteomes" id="UP000290189">
    <property type="component" value="Unassembled WGS sequence"/>
</dbReference>
<dbReference type="Proteomes" id="UP000039324">
    <property type="component" value="Unassembled WGS sequence"/>
</dbReference>
<evidence type="ECO:0000256" key="2">
    <source>
        <dbReference type="ARBA" id="ARBA00022692"/>
    </source>
</evidence>
<dbReference type="AlphaFoldDB" id="A0A0G4J6U0"/>
<evidence type="ECO:0000313" key="9">
    <source>
        <dbReference type="EMBL" id="SPQ95462.1"/>
    </source>
</evidence>
<feature type="transmembrane region" description="Helical" evidence="6">
    <location>
        <begin position="235"/>
        <end position="259"/>
    </location>
</feature>
<dbReference type="EMBL" id="OVEO01000004">
    <property type="protein sequence ID" value="SPQ95462.1"/>
    <property type="molecule type" value="Genomic_DNA"/>
</dbReference>
<gene>
    <name evidence="8" type="ORF">PBRA_002982</name>
    <name evidence="9" type="ORF">PLBR_LOCUS2677</name>
</gene>
<keyword evidence="3 6" id="KW-1133">Transmembrane helix</keyword>